<dbReference type="EMBL" id="CAJVPV010005032">
    <property type="protein sequence ID" value="CAG8583451.1"/>
    <property type="molecule type" value="Genomic_DNA"/>
</dbReference>
<dbReference type="OrthoDB" id="2432464at2759"/>
<dbReference type="PANTHER" id="PTHR36168">
    <property type="entry name" value="CHROMOSOME 1, WHOLE GENOME SHOTGUN SEQUENCE"/>
    <property type="match status" value="1"/>
</dbReference>
<gene>
    <name evidence="1" type="ORF">AMORRO_LOCUS7014</name>
</gene>
<reference evidence="1" key="1">
    <citation type="submission" date="2021-06" db="EMBL/GenBank/DDBJ databases">
        <authorList>
            <person name="Kallberg Y."/>
            <person name="Tangrot J."/>
            <person name="Rosling A."/>
        </authorList>
    </citation>
    <scope>NUCLEOTIDE SEQUENCE</scope>
    <source>
        <strain evidence="1">CL551</strain>
    </source>
</reference>
<organism evidence="1 2">
    <name type="scientific">Acaulospora morrowiae</name>
    <dbReference type="NCBI Taxonomy" id="94023"/>
    <lineage>
        <taxon>Eukaryota</taxon>
        <taxon>Fungi</taxon>
        <taxon>Fungi incertae sedis</taxon>
        <taxon>Mucoromycota</taxon>
        <taxon>Glomeromycotina</taxon>
        <taxon>Glomeromycetes</taxon>
        <taxon>Diversisporales</taxon>
        <taxon>Acaulosporaceae</taxon>
        <taxon>Acaulospora</taxon>
    </lineage>
</organism>
<comment type="caution">
    <text evidence="1">The sequence shown here is derived from an EMBL/GenBank/DDBJ whole genome shotgun (WGS) entry which is preliminary data.</text>
</comment>
<evidence type="ECO:0000313" key="2">
    <source>
        <dbReference type="Proteomes" id="UP000789342"/>
    </source>
</evidence>
<accession>A0A9N9C1D8</accession>
<name>A0A9N9C1D8_9GLOM</name>
<sequence>MDKDHSYYHVVYDEHRTGKTMLIIKVAREIRKGIIYVDTPVNIEEFDNSFGKALNLIFDEDAILTLQLKRKFFGDTKAFKHAAEVYKSKHSKPLVIVYDNINKMINENPKILDILQDDTKKNADSRKYVTMFVSNKIRSAWSHAKQLVIEIGDLSKEESMEYLTKKHKINEVEAKSLYELVGSYIVELQTVADDFVA</sequence>
<dbReference type="Gene3D" id="3.40.50.300">
    <property type="entry name" value="P-loop containing nucleotide triphosphate hydrolases"/>
    <property type="match status" value="1"/>
</dbReference>
<evidence type="ECO:0000313" key="1">
    <source>
        <dbReference type="EMBL" id="CAG8583451.1"/>
    </source>
</evidence>
<dbReference type="InterPro" id="IPR027417">
    <property type="entry name" value="P-loop_NTPase"/>
</dbReference>
<protein>
    <submittedName>
        <fullName evidence="1">4482_t:CDS:1</fullName>
    </submittedName>
</protein>
<dbReference type="Proteomes" id="UP000789342">
    <property type="component" value="Unassembled WGS sequence"/>
</dbReference>
<keyword evidence="2" id="KW-1185">Reference proteome</keyword>
<proteinExistence type="predicted"/>
<dbReference type="PANTHER" id="PTHR36168:SF1">
    <property type="entry name" value="ORC1-LIKE AAA ATPASE DOMAIN-CONTAINING PROTEIN"/>
    <property type="match status" value="1"/>
</dbReference>
<dbReference type="SUPFAM" id="SSF52540">
    <property type="entry name" value="P-loop containing nucleoside triphosphate hydrolases"/>
    <property type="match status" value="1"/>
</dbReference>
<dbReference type="AlphaFoldDB" id="A0A9N9C1D8"/>